<evidence type="ECO:0000256" key="1">
    <source>
        <dbReference type="ARBA" id="ARBA00008791"/>
    </source>
</evidence>
<sequence>MAVLVPYDGSSPAHDAVEHAVETHDTDELVLLHVTELADGMLDAGVDIVQEQLKGLQNPASSEGLTEETQALLEDAALSFRMETTVGNPAREIVSFAEDNDITEIVMGSHGRRGVSRVLLGSVAETVVRRAPTTVTVVR</sequence>
<dbReference type="EMBL" id="VRYN01000008">
    <property type="protein sequence ID" value="TYO75025.1"/>
    <property type="molecule type" value="Genomic_DNA"/>
</dbReference>
<dbReference type="PANTHER" id="PTHR46268:SF24">
    <property type="entry name" value="UNIVERSAL STRESS PROTEIN"/>
    <property type="match status" value="1"/>
</dbReference>
<reference evidence="3 5" key="1">
    <citation type="journal article" date="2019" name="Microbiol. Resour. Announc.">
        <title>The Genome Sequence of the Halobacterium salinarum Type Strain Is Closely Related to That of Laboratory Strains NRC-1 and R1.</title>
        <authorList>
            <person name="Pfeiffer F."/>
            <person name="Marchfelder A."/>
            <person name="Habermann B."/>
            <person name="Dyall-Smith M.L."/>
        </authorList>
    </citation>
    <scope>NUCLEOTIDE SEQUENCE [LARGE SCALE GENOMIC DNA]</scope>
    <source>
        <strain evidence="3">91-R6</strain>
        <strain evidence="5">ATCC 33171 / DSM 3754 / JCM 8978 / NBRC 102687 / NCIMB 764 / 91-R6</strain>
        <plasmid evidence="5">phsal1</plasmid>
    </source>
</reference>
<dbReference type="Proteomes" id="UP000323075">
    <property type="component" value="Unassembled WGS sequence"/>
</dbReference>
<geneLocation type="plasmid" evidence="3">
    <name>pHSAL1</name>
</geneLocation>
<dbReference type="Pfam" id="PF00582">
    <property type="entry name" value="Usp"/>
    <property type="match status" value="1"/>
</dbReference>
<dbReference type="InterPro" id="IPR006016">
    <property type="entry name" value="UspA"/>
</dbReference>
<reference evidence="3" key="3">
    <citation type="journal article" name="MicrobiologyOpen">
        <title>Whole-genome comparison between the type strain of Halobacterium salinarum (DSM 3754(T)) and the laboratory strains R1 and NRC-1.</title>
        <authorList>
            <person name="Pfeiffer F."/>
            <person name="Losensky G."/>
            <person name="Marchfelder A."/>
            <person name="Habermann B."/>
            <person name="Dyall-Smith M."/>
        </authorList>
    </citation>
    <scope>NUCLEOTIDE SEQUENCE</scope>
    <source>
        <strain evidence="3">91-R6</strain>
    </source>
</reference>
<evidence type="ECO:0000259" key="2">
    <source>
        <dbReference type="Pfam" id="PF00582"/>
    </source>
</evidence>
<dbReference type="RefSeq" id="WP_010904081.1">
    <property type="nucleotide sequence ID" value="NZ_VRYN01000008.1"/>
</dbReference>
<dbReference type="GeneID" id="68695172"/>
<dbReference type="PANTHER" id="PTHR46268">
    <property type="entry name" value="STRESS RESPONSE PROTEIN NHAX"/>
    <property type="match status" value="1"/>
</dbReference>
<accession>A0A4D6GXW3</accession>
<dbReference type="InterPro" id="IPR006015">
    <property type="entry name" value="Universal_stress_UspA"/>
</dbReference>
<dbReference type="Proteomes" id="UP000296216">
    <property type="component" value="Plasmid pHSAL1"/>
</dbReference>
<organism evidence="3 5">
    <name type="scientific">Halobacterium salinarum (strain ATCC 33171 / DSM 3754 / JCM 8978 / NBRC 102687 / NCIMB 764 / 91-R6)</name>
    <dbReference type="NCBI Taxonomy" id="2597657"/>
    <lineage>
        <taxon>Archaea</taxon>
        <taxon>Methanobacteriati</taxon>
        <taxon>Methanobacteriota</taxon>
        <taxon>Stenosarchaea group</taxon>
        <taxon>Halobacteria</taxon>
        <taxon>Halobacteriales</taxon>
        <taxon>Halobacteriaceae</taxon>
        <taxon>Halobacterium</taxon>
    </lineage>
</organism>
<protein>
    <submittedName>
        <fullName evidence="4">Nucleotide-binding universal stress protein, UspA family</fullName>
    </submittedName>
    <submittedName>
        <fullName evidence="3">UspA domain protein</fullName>
    </submittedName>
</protein>
<dbReference type="AlphaFoldDB" id="A0A4D6GXW3"/>
<evidence type="ECO:0000313" key="5">
    <source>
        <dbReference type="Proteomes" id="UP000296216"/>
    </source>
</evidence>
<dbReference type="PRINTS" id="PR01438">
    <property type="entry name" value="UNVRSLSTRESS"/>
</dbReference>
<dbReference type="CDD" id="cd00293">
    <property type="entry name" value="USP-like"/>
    <property type="match status" value="1"/>
</dbReference>
<evidence type="ECO:0000313" key="6">
    <source>
        <dbReference type="Proteomes" id="UP000323075"/>
    </source>
</evidence>
<feature type="domain" description="UspA" evidence="2">
    <location>
        <begin position="3"/>
        <end position="139"/>
    </location>
</feature>
<comment type="similarity">
    <text evidence="1">Belongs to the universal stress protein A family.</text>
</comment>
<dbReference type="SUPFAM" id="SSF52402">
    <property type="entry name" value="Adenine nucleotide alpha hydrolases-like"/>
    <property type="match status" value="1"/>
</dbReference>
<geneLocation type="plasmid" evidence="5">
    <name>phsal1</name>
</geneLocation>
<dbReference type="Gene3D" id="3.40.50.620">
    <property type="entry name" value="HUPs"/>
    <property type="match status" value="1"/>
</dbReference>
<evidence type="ECO:0000313" key="3">
    <source>
        <dbReference type="EMBL" id="QCC45996.1"/>
    </source>
</evidence>
<dbReference type="InterPro" id="IPR014729">
    <property type="entry name" value="Rossmann-like_a/b/a_fold"/>
</dbReference>
<proteinExistence type="inferred from homology"/>
<keyword evidence="3" id="KW-0614">Plasmid</keyword>
<name>A0A4D6GXW3_HALS9</name>
<gene>
    <name evidence="4" type="ORF">APQ99_02155</name>
    <name evidence="3" type="ORF">HBSAL_12075</name>
</gene>
<evidence type="ECO:0000313" key="4">
    <source>
        <dbReference type="EMBL" id="TYO75025.1"/>
    </source>
</evidence>
<reference evidence="4 6" key="2">
    <citation type="submission" date="2019-07" db="EMBL/GenBank/DDBJ databases">
        <title>Genomic Encyclopedia of Archaeal and Bacterial Type Strains, Phase II (KMG-II): from individual species to whole genera.</title>
        <authorList>
            <person name="Goeker M."/>
        </authorList>
    </citation>
    <scope>NUCLEOTIDE SEQUENCE [LARGE SCALE GENOMIC DNA]</scope>
    <source>
        <strain evidence="4 6">DSM 3754</strain>
    </source>
</reference>
<dbReference type="EMBL" id="CP038632">
    <property type="protein sequence ID" value="QCC45996.1"/>
    <property type="molecule type" value="Genomic_DNA"/>
</dbReference>